<comment type="caution">
    <text evidence="1">The sequence shown here is derived from an EMBL/GenBank/DDBJ whole genome shotgun (WGS) entry which is preliminary data.</text>
</comment>
<reference evidence="1 2" key="1">
    <citation type="submission" date="2021-08" db="EMBL/GenBank/DDBJ databases">
        <title>Comparative Genomics Analysis of the Genus Qipengyuania Reveals Extensive Genetic Diversity and Metabolic Versatility, Including the Description of Fifteen Novel Species.</title>
        <authorList>
            <person name="Liu Y."/>
        </authorList>
    </citation>
    <scope>NUCLEOTIDE SEQUENCE [LARGE SCALE GENOMIC DNA]</scope>
    <source>
        <strain evidence="1 2">YG27</strain>
    </source>
</reference>
<sequence>MTMPDAASPEVASDQETLREALAAEDAALERIAPILSHLLTTPDHSLFSDEIVARIRGMCHHLAWQVLRAQAEAAGQAGREAFAERHGAALAEHFFGSPALLAHCHALAIEWQLTEKLEVQYGIDPVLSPLVQELIADEDSSLASAAMASLTAQARFAQSQRRMELPLSELPGDLFHHLLMGWRDYVGQVRSDAMIRAESKLREAFDEGAGRIALLARVVTVMGNEGLQALDIDRAGAALFLSALATRSGQSRTATVLSTNHKQTARLALGLRAAGLDSGDVERQVLRLDPQAEPQRAVAAFATEEARRLLAETSISGIE</sequence>
<dbReference type="RefSeq" id="WP_221603986.1">
    <property type="nucleotide sequence ID" value="NZ_JAIGNU010000004.1"/>
</dbReference>
<evidence type="ECO:0008006" key="3">
    <source>
        <dbReference type="Google" id="ProtNLM"/>
    </source>
</evidence>
<protein>
    <recommendedName>
        <fullName evidence="3">DUF2336 domain-containing protein</fullName>
    </recommendedName>
</protein>
<organism evidence="1 2">
    <name type="scientific">Qipengyuania mesophila</name>
    <dbReference type="NCBI Taxonomy" id="2867246"/>
    <lineage>
        <taxon>Bacteria</taxon>
        <taxon>Pseudomonadati</taxon>
        <taxon>Pseudomonadota</taxon>
        <taxon>Alphaproteobacteria</taxon>
        <taxon>Sphingomonadales</taxon>
        <taxon>Erythrobacteraceae</taxon>
        <taxon>Qipengyuania</taxon>
    </lineage>
</organism>
<evidence type="ECO:0000313" key="1">
    <source>
        <dbReference type="EMBL" id="MBX7502802.1"/>
    </source>
</evidence>
<keyword evidence="2" id="KW-1185">Reference proteome</keyword>
<dbReference type="EMBL" id="JAIGNU010000004">
    <property type="protein sequence ID" value="MBX7502802.1"/>
    <property type="molecule type" value="Genomic_DNA"/>
</dbReference>
<evidence type="ECO:0000313" key="2">
    <source>
        <dbReference type="Proteomes" id="UP000782554"/>
    </source>
</evidence>
<name>A0ABS7JYR4_9SPHN</name>
<proteinExistence type="predicted"/>
<dbReference type="Proteomes" id="UP000782554">
    <property type="component" value="Unassembled WGS sequence"/>
</dbReference>
<accession>A0ABS7JYR4</accession>
<gene>
    <name evidence="1" type="ORF">K3181_15280</name>
</gene>